<keyword evidence="1" id="KW-0812">Transmembrane</keyword>
<protein>
    <submittedName>
        <fullName evidence="2">Uncharacterized protein</fullName>
    </submittedName>
</protein>
<reference evidence="2 3" key="1">
    <citation type="submission" date="2020-07" db="EMBL/GenBank/DDBJ databases">
        <authorList>
            <person name="Feng X."/>
        </authorList>
    </citation>
    <scope>NUCLEOTIDE SEQUENCE [LARGE SCALE GENOMIC DNA]</scope>
    <source>
        <strain evidence="2 3">JCM14086</strain>
    </source>
</reference>
<keyword evidence="1" id="KW-1133">Transmembrane helix</keyword>
<accession>A0A7X1AUQ3</accession>
<dbReference type="Proteomes" id="UP000525652">
    <property type="component" value="Unassembled WGS sequence"/>
</dbReference>
<dbReference type="AlphaFoldDB" id="A0A7X1AUQ3"/>
<evidence type="ECO:0000313" key="3">
    <source>
        <dbReference type="Proteomes" id="UP000525652"/>
    </source>
</evidence>
<comment type="caution">
    <text evidence="2">The sequence shown here is derived from an EMBL/GenBank/DDBJ whole genome shotgun (WGS) entry which is preliminary data.</text>
</comment>
<organism evidence="2 3">
    <name type="scientific">Puniceicoccus vermicola</name>
    <dbReference type="NCBI Taxonomy" id="388746"/>
    <lineage>
        <taxon>Bacteria</taxon>
        <taxon>Pseudomonadati</taxon>
        <taxon>Verrucomicrobiota</taxon>
        <taxon>Opitutia</taxon>
        <taxon>Puniceicoccales</taxon>
        <taxon>Puniceicoccaceae</taxon>
        <taxon>Puniceicoccus</taxon>
    </lineage>
</organism>
<keyword evidence="3" id="KW-1185">Reference proteome</keyword>
<dbReference type="EMBL" id="JACHVA010000016">
    <property type="protein sequence ID" value="MBC2600368.1"/>
    <property type="molecule type" value="Genomic_DNA"/>
</dbReference>
<evidence type="ECO:0000256" key="1">
    <source>
        <dbReference type="SAM" id="Phobius"/>
    </source>
</evidence>
<gene>
    <name evidence="2" type="ORF">H5P30_01085</name>
</gene>
<sequence>MQTFNKSPVSVKGLPAFQMDSRQGWVLQAPWGSGNSGILTFAAELDTEMAASWYEAHEPDFWKETAWAVGFTEHPIGADDVFMDVDTGPVLFEFGSVASGFGIGAANTVGRLDHVVPLTLEAVACAWPSPFGFLVPGIMGKVGADSWSLGEVALLFCMTRPNQTDTVISFSGDIPGIVWGLLAFYWGVGLLFIVLELRGIRRIIARHRASKRNTVEPD</sequence>
<keyword evidence="1" id="KW-0472">Membrane</keyword>
<evidence type="ECO:0000313" key="2">
    <source>
        <dbReference type="EMBL" id="MBC2600368.1"/>
    </source>
</evidence>
<feature type="transmembrane region" description="Helical" evidence="1">
    <location>
        <begin position="177"/>
        <end position="197"/>
    </location>
</feature>
<name>A0A7X1AUQ3_9BACT</name>
<dbReference type="RefSeq" id="WP_185691118.1">
    <property type="nucleotide sequence ID" value="NZ_JACHVA010000016.1"/>
</dbReference>
<proteinExistence type="predicted"/>